<keyword evidence="1" id="KW-0411">Iron-sulfur</keyword>
<dbReference type="Pfam" id="PF02589">
    <property type="entry name" value="LUD_dom"/>
    <property type="match status" value="1"/>
</dbReference>
<keyword evidence="1" id="KW-0408">Iron</keyword>
<keyword evidence="1" id="KW-0479">Metal-binding</keyword>
<dbReference type="GO" id="GO:0051539">
    <property type="term" value="F:4 iron, 4 sulfur cluster binding"/>
    <property type="evidence" value="ECO:0007669"/>
    <property type="project" value="UniProtKB-KW"/>
</dbReference>
<evidence type="ECO:0000259" key="2">
    <source>
        <dbReference type="Pfam" id="PF02589"/>
    </source>
</evidence>
<proteinExistence type="predicted"/>
<name>A0A381WBH4_9ZZZZ</name>
<reference evidence="3" key="1">
    <citation type="submission" date="2018-05" db="EMBL/GenBank/DDBJ databases">
        <authorList>
            <person name="Lanie J.A."/>
            <person name="Ng W.-L."/>
            <person name="Kazmierczak K.M."/>
            <person name="Andrzejewski T.M."/>
            <person name="Davidsen T.M."/>
            <person name="Wayne K.J."/>
            <person name="Tettelin H."/>
            <person name="Glass J.I."/>
            <person name="Rusch D."/>
            <person name="Podicherti R."/>
            <person name="Tsui H.-C.T."/>
            <person name="Winkler M.E."/>
        </authorList>
    </citation>
    <scope>NUCLEOTIDE SEQUENCE</scope>
</reference>
<dbReference type="EMBL" id="UINC01011274">
    <property type="protein sequence ID" value="SVA49824.1"/>
    <property type="molecule type" value="Genomic_DNA"/>
</dbReference>
<dbReference type="InterPro" id="IPR003741">
    <property type="entry name" value="LUD_dom"/>
</dbReference>
<dbReference type="InterPro" id="IPR024185">
    <property type="entry name" value="FTHF_cligase-like_sf"/>
</dbReference>
<evidence type="ECO:0000313" key="3">
    <source>
        <dbReference type="EMBL" id="SVA49824.1"/>
    </source>
</evidence>
<dbReference type="GO" id="GO:0006089">
    <property type="term" value="P:lactate metabolic process"/>
    <property type="evidence" value="ECO:0007669"/>
    <property type="project" value="InterPro"/>
</dbReference>
<organism evidence="3">
    <name type="scientific">marine metagenome</name>
    <dbReference type="NCBI Taxonomy" id="408172"/>
    <lineage>
        <taxon>unclassified sequences</taxon>
        <taxon>metagenomes</taxon>
        <taxon>ecological metagenomes</taxon>
    </lineage>
</organism>
<dbReference type="Gene3D" id="3.40.50.10420">
    <property type="entry name" value="NagB/RpiA/CoA transferase-like"/>
    <property type="match status" value="1"/>
</dbReference>
<dbReference type="InterPro" id="IPR004452">
    <property type="entry name" value="LutB/LldF"/>
</dbReference>
<keyword evidence="1" id="KW-0004">4Fe-4S</keyword>
<feature type="domain" description="LUD" evidence="2">
    <location>
        <begin position="9"/>
        <end position="141"/>
    </location>
</feature>
<sequence length="147" mass="15880">MFENLYPVAETVGWHVSRVSGPEDILVYIESLVVKAKAKRIVTTNQKAVSEINFSHLSGHLGLSVTEVNNSEKIAPSDLRSRAIDADIGITGVEYAIAETGTCVLSADDETGRLVGLAPPIHVALVKKGQVIPTLDDLFAIRKLQFL</sequence>
<gene>
    <name evidence="3" type="ORF">METZ01_LOCUS102678</name>
</gene>
<feature type="non-terminal residue" evidence="3">
    <location>
        <position position="147"/>
    </location>
</feature>
<dbReference type="InterPro" id="IPR037171">
    <property type="entry name" value="NagB/RpiA_transferase-like"/>
</dbReference>
<dbReference type="PANTHER" id="PTHR47153:SF2">
    <property type="entry name" value="LACTATE UTILIZATION PROTEIN B"/>
    <property type="match status" value="1"/>
</dbReference>
<protein>
    <recommendedName>
        <fullName evidence="2">LUD domain-containing protein</fullName>
    </recommendedName>
</protein>
<dbReference type="PANTHER" id="PTHR47153">
    <property type="entry name" value="LACTATE UTILIZATION PROTEIN B"/>
    <property type="match status" value="1"/>
</dbReference>
<dbReference type="SUPFAM" id="SSF100950">
    <property type="entry name" value="NagB/RpiA/CoA transferase-like"/>
    <property type="match status" value="1"/>
</dbReference>
<accession>A0A381WBH4</accession>
<dbReference type="AlphaFoldDB" id="A0A381WBH4"/>
<evidence type="ECO:0000256" key="1">
    <source>
        <dbReference type="ARBA" id="ARBA00022485"/>
    </source>
</evidence>